<gene>
    <name evidence="2" type="ORF">EX30DRAFT_176058</name>
</gene>
<proteinExistence type="predicted"/>
<accession>A0A4S2MLN8</accession>
<keyword evidence="3" id="KW-1185">Reference proteome</keyword>
<protein>
    <submittedName>
        <fullName evidence="2">Uncharacterized protein</fullName>
    </submittedName>
</protein>
<sequence>MTGSSNHHRPSEEQKPSISTPAVSANEKDKHKHHRHVWRVPSVRVSGSYARFIQELTKAICRSPNGDNHARTGIHALQASSERKPYGISRLHTLIHRDSTSVLDSDSRETPRVIRGERLSDRGKHDCGADILTVIALIAAAPSLPRVRFTQRFHPCLPTVT</sequence>
<evidence type="ECO:0000313" key="3">
    <source>
        <dbReference type="Proteomes" id="UP000298138"/>
    </source>
</evidence>
<reference evidence="2 3" key="1">
    <citation type="submission" date="2019-04" db="EMBL/GenBank/DDBJ databases">
        <title>Comparative genomics and transcriptomics to analyze fruiting body development in filamentous ascomycetes.</title>
        <authorList>
            <consortium name="DOE Joint Genome Institute"/>
            <person name="Lutkenhaus R."/>
            <person name="Traeger S."/>
            <person name="Breuer J."/>
            <person name="Kuo A."/>
            <person name="Lipzen A."/>
            <person name="Pangilinan J."/>
            <person name="Dilworth D."/>
            <person name="Sandor L."/>
            <person name="Poggeler S."/>
            <person name="Barry K."/>
            <person name="Grigoriev I.V."/>
            <person name="Nowrousian M."/>
        </authorList>
    </citation>
    <scope>NUCLEOTIDE SEQUENCE [LARGE SCALE GENOMIC DNA]</scope>
    <source>
        <strain evidence="2 3">CBS 389.68</strain>
    </source>
</reference>
<dbReference type="EMBL" id="ML220148">
    <property type="protein sequence ID" value="TGZ77873.1"/>
    <property type="molecule type" value="Genomic_DNA"/>
</dbReference>
<organism evidence="2 3">
    <name type="scientific">Ascodesmis nigricans</name>
    <dbReference type="NCBI Taxonomy" id="341454"/>
    <lineage>
        <taxon>Eukaryota</taxon>
        <taxon>Fungi</taxon>
        <taxon>Dikarya</taxon>
        <taxon>Ascomycota</taxon>
        <taxon>Pezizomycotina</taxon>
        <taxon>Pezizomycetes</taxon>
        <taxon>Pezizales</taxon>
        <taxon>Ascodesmidaceae</taxon>
        <taxon>Ascodesmis</taxon>
    </lineage>
</organism>
<evidence type="ECO:0000313" key="2">
    <source>
        <dbReference type="EMBL" id="TGZ77873.1"/>
    </source>
</evidence>
<evidence type="ECO:0000256" key="1">
    <source>
        <dbReference type="SAM" id="MobiDB-lite"/>
    </source>
</evidence>
<dbReference type="InParanoid" id="A0A4S2MLN8"/>
<dbReference type="Proteomes" id="UP000298138">
    <property type="component" value="Unassembled WGS sequence"/>
</dbReference>
<name>A0A4S2MLN8_9PEZI</name>
<dbReference type="AlphaFoldDB" id="A0A4S2MLN8"/>
<feature type="region of interest" description="Disordered" evidence="1">
    <location>
        <begin position="1"/>
        <end position="35"/>
    </location>
</feature>